<protein>
    <submittedName>
        <fullName evidence="1">Uncharacterized protein</fullName>
    </submittedName>
</protein>
<dbReference type="KEGG" id="daq:DAQ1742_01919"/>
<evidence type="ECO:0000313" key="2">
    <source>
        <dbReference type="Proteomes" id="UP000294820"/>
    </source>
</evidence>
<gene>
    <name evidence="1" type="ORF">DAQ1742_01919</name>
</gene>
<reference evidence="1 2" key="1">
    <citation type="submission" date="2016-09" db="EMBL/GenBank/DDBJ databases">
        <authorList>
            <person name="Reverchon S."/>
            <person name="Nasser W."/>
            <person name="Leonard S."/>
            <person name="Brochier C."/>
            <person name="Duprey A."/>
        </authorList>
    </citation>
    <scope>NUCLEOTIDE SEQUENCE [LARGE SCALE GENOMIC DNA]</scope>
    <source>
        <strain evidence="1 2">174/2</strain>
    </source>
</reference>
<accession>A0A375AB84</accession>
<name>A0A375AB84_9GAMM</name>
<dbReference type="EMBL" id="LT615367">
    <property type="protein sequence ID" value="SLM62849.1"/>
    <property type="molecule type" value="Genomic_DNA"/>
</dbReference>
<proteinExistence type="predicted"/>
<keyword evidence="2" id="KW-1185">Reference proteome</keyword>
<sequence>MNAPDWQRWLKKKAVPSPAWRDWFFSGGWSHLVLKDR</sequence>
<organism evidence="1 2">
    <name type="scientific">Dickeya aquatica</name>
    <dbReference type="NCBI Taxonomy" id="1401087"/>
    <lineage>
        <taxon>Bacteria</taxon>
        <taxon>Pseudomonadati</taxon>
        <taxon>Pseudomonadota</taxon>
        <taxon>Gammaproteobacteria</taxon>
        <taxon>Enterobacterales</taxon>
        <taxon>Pectobacteriaceae</taxon>
        <taxon>Dickeya</taxon>
    </lineage>
</organism>
<dbReference type="AlphaFoldDB" id="A0A375AB84"/>
<dbReference type="Proteomes" id="UP000294820">
    <property type="component" value="Chromosome 1"/>
</dbReference>
<evidence type="ECO:0000313" key="1">
    <source>
        <dbReference type="EMBL" id="SLM62849.1"/>
    </source>
</evidence>